<gene>
    <name evidence="3" type="ORF">D9611_009881</name>
</gene>
<evidence type="ECO:0000313" key="3">
    <source>
        <dbReference type="EMBL" id="KAF5339405.1"/>
    </source>
</evidence>
<name>A0A8H5CCP8_9AGAR</name>
<dbReference type="Gene3D" id="3.40.50.300">
    <property type="entry name" value="P-loop containing nucleotide triphosphate hydrolases"/>
    <property type="match status" value="1"/>
</dbReference>
<keyword evidence="4" id="KW-1185">Reference proteome</keyword>
<dbReference type="AlphaFoldDB" id="A0A8H5CCP8"/>
<dbReference type="GO" id="GO:0005525">
    <property type="term" value="F:GTP binding"/>
    <property type="evidence" value="ECO:0007669"/>
    <property type="project" value="InterPro"/>
</dbReference>
<dbReference type="InterPro" id="IPR027417">
    <property type="entry name" value="P-loop_NTPase"/>
</dbReference>
<comment type="caution">
    <text evidence="3">The sequence shown here is derived from an EMBL/GenBank/DDBJ whole genome shotgun (WGS) entry which is preliminary data.</text>
</comment>
<dbReference type="Pfam" id="PF04548">
    <property type="entry name" value="AIG1"/>
    <property type="match status" value="1"/>
</dbReference>
<dbReference type="OrthoDB" id="8954335at2759"/>
<dbReference type="InterPro" id="IPR006703">
    <property type="entry name" value="G_AIG1"/>
</dbReference>
<protein>
    <recommendedName>
        <fullName evidence="2">AIG1-type G domain-containing protein</fullName>
    </recommendedName>
</protein>
<dbReference type="SUPFAM" id="SSF52540">
    <property type="entry name" value="P-loop containing nucleoside triphosphate hydrolases"/>
    <property type="match status" value="1"/>
</dbReference>
<sequence>MPKKFDLAKFRREHDTVMEQGVGRTTDIVIPADGRRRIMGPTGVGKSTFVNNVLSELGVRTKPANTSNGFKSCTDQLAHYIVDVPKLLSDLHPKVKGRRLVLVDTPGFDDTNLSDSEILRRIAVWLASSYDSKMRVGGVVYLFPIYPNHITRNDRSNIKIFQRLCGQNSLTKIILATTRWDICPPEAGESRELELRTNFWSDMLPQEESEGALLARLENTPESALGIIHRILERYFDQHEVADMNENIDGIILKMQDQLVRRNKILPETDAARELRRKLEELMKESRGGDPTKRKERLQRLVAQAKDLKIPLGKRIMGIFGMVGLINFIRGERQS</sequence>
<reference evidence="3 4" key="1">
    <citation type="journal article" date="2020" name="ISME J.">
        <title>Uncovering the hidden diversity of litter-decomposition mechanisms in mushroom-forming fungi.</title>
        <authorList>
            <person name="Floudas D."/>
            <person name="Bentzer J."/>
            <person name="Ahren D."/>
            <person name="Johansson T."/>
            <person name="Persson P."/>
            <person name="Tunlid A."/>
        </authorList>
    </citation>
    <scope>NUCLEOTIDE SEQUENCE [LARGE SCALE GENOMIC DNA]</scope>
    <source>
        <strain evidence="3 4">CBS 175.51</strain>
    </source>
</reference>
<dbReference type="EMBL" id="JAACJK010000008">
    <property type="protein sequence ID" value="KAF5339405.1"/>
    <property type="molecule type" value="Genomic_DNA"/>
</dbReference>
<organism evidence="3 4">
    <name type="scientific">Ephemerocybe angulata</name>
    <dbReference type="NCBI Taxonomy" id="980116"/>
    <lineage>
        <taxon>Eukaryota</taxon>
        <taxon>Fungi</taxon>
        <taxon>Dikarya</taxon>
        <taxon>Basidiomycota</taxon>
        <taxon>Agaricomycotina</taxon>
        <taxon>Agaricomycetes</taxon>
        <taxon>Agaricomycetidae</taxon>
        <taxon>Agaricales</taxon>
        <taxon>Agaricineae</taxon>
        <taxon>Psathyrellaceae</taxon>
        <taxon>Ephemerocybe</taxon>
    </lineage>
</organism>
<proteinExistence type="predicted"/>
<accession>A0A8H5CCP8</accession>
<dbReference type="Proteomes" id="UP000541558">
    <property type="component" value="Unassembled WGS sequence"/>
</dbReference>
<dbReference type="CDD" id="cd00882">
    <property type="entry name" value="Ras_like_GTPase"/>
    <property type="match status" value="1"/>
</dbReference>
<evidence type="ECO:0000313" key="4">
    <source>
        <dbReference type="Proteomes" id="UP000541558"/>
    </source>
</evidence>
<feature type="domain" description="AIG1-type G" evidence="2">
    <location>
        <begin position="38"/>
        <end position="182"/>
    </location>
</feature>
<evidence type="ECO:0000259" key="2">
    <source>
        <dbReference type="Pfam" id="PF04548"/>
    </source>
</evidence>
<evidence type="ECO:0000256" key="1">
    <source>
        <dbReference type="ARBA" id="ARBA00022741"/>
    </source>
</evidence>
<keyword evidence="1" id="KW-0547">Nucleotide-binding</keyword>